<dbReference type="InterPro" id="IPR042001">
    <property type="entry name" value="Sortase_F"/>
</dbReference>
<keyword evidence="3" id="KW-0732">Signal</keyword>
<feature type="signal peptide" evidence="3">
    <location>
        <begin position="1"/>
        <end position="41"/>
    </location>
</feature>
<proteinExistence type="predicted"/>
<dbReference type="Proteomes" id="UP001595765">
    <property type="component" value="Unassembled WGS sequence"/>
</dbReference>
<gene>
    <name evidence="4" type="ORF">ACFO3J_10095</name>
</gene>
<evidence type="ECO:0000256" key="3">
    <source>
        <dbReference type="SAM" id="SignalP"/>
    </source>
</evidence>
<evidence type="ECO:0000256" key="2">
    <source>
        <dbReference type="SAM" id="MobiDB-lite"/>
    </source>
</evidence>
<dbReference type="PROSITE" id="PS51257">
    <property type="entry name" value="PROKAR_LIPOPROTEIN"/>
    <property type="match status" value="1"/>
</dbReference>
<dbReference type="RefSeq" id="WP_386428312.1">
    <property type="nucleotide sequence ID" value="NZ_JBHSBB010000008.1"/>
</dbReference>
<name>A0ABV8HNE2_9ACTN</name>
<feature type="chain" id="PRO_5047342286" evidence="3">
    <location>
        <begin position="42"/>
        <end position="228"/>
    </location>
</feature>
<accession>A0ABV8HNE2</accession>
<comment type="caution">
    <text evidence="4">The sequence shown here is derived from an EMBL/GenBank/DDBJ whole genome shotgun (WGS) entry which is preliminary data.</text>
</comment>
<organism evidence="4 5">
    <name type="scientific">Streptomyces polygonati</name>
    <dbReference type="NCBI Taxonomy" id="1617087"/>
    <lineage>
        <taxon>Bacteria</taxon>
        <taxon>Bacillati</taxon>
        <taxon>Actinomycetota</taxon>
        <taxon>Actinomycetes</taxon>
        <taxon>Kitasatosporales</taxon>
        <taxon>Streptomycetaceae</taxon>
        <taxon>Streptomyces</taxon>
    </lineage>
</organism>
<evidence type="ECO:0000313" key="5">
    <source>
        <dbReference type="Proteomes" id="UP001595765"/>
    </source>
</evidence>
<dbReference type="Gene3D" id="2.40.260.10">
    <property type="entry name" value="Sortase"/>
    <property type="match status" value="1"/>
</dbReference>
<dbReference type="NCBIfam" id="NF033748">
    <property type="entry name" value="class_F_sortase"/>
    <property type="match status" value="1"/>
</dbReference>
<dbReference type="InterPro" id="IPR023365">
    <property type="entry name" value="Sortase_dom-sf"/>
</dbReference>
<reference evidence="5" key="1">
    <citation type="journal article" date="2019" name="Int. J. Syst. Evol. Microbiol.">
        <title>The Global Catalogue of Microorganisms (GCM) 10K type strain sequencing project: providing services to taxonomists for standard genome sequencing and annotation.</title>
        <authorList>
            <consortium name="The Broad Institute Genomics Platform"/>
            <consortium name="The Broad Institute Genome Sequencing Center for Infectious Disease"/>
            <person name="Wu L."/>
            <person name="Ma J."/>
        </authorList>
    </citation>
    <scope>NUCLEOTIDE SEQUENCE [LARGE SCALE GENOMIC DNA]</scope>
    <source>
        <strain evidence="5">CGMCC 4.7237</strain>
    </source>
</reference>
<dbReference type="CDD" id="cd05829">
    <property type="entry name" value="Sortase_F"/>
    <property type="match status" value="1"/>
</dbReference>
<keyword evidence="5" id="KW-1185">Reference proteome</keyword>
<dbReference type="InterPro" id="IPR005754">
    <property type="entry name" value="Sortase"/>
</dbReference>
<dbReference type="EMBL" id="JBHSBB010000008">
    <property type="protein sequence ID" value="MFC4031829.1"/>
    <property type="molecule type" value="Genomic_DNA"/>
</dbReference>
<evidence type="ECO:0000313" key="4">
    <source>
        <dbReference type="EMBL" id="MFC4031829.1"/>
    </source>
</evidence>
<protein>
    <submittedName>
        <fullName evidence="4">Class F sortase</fullName>
    </submittedName>
</protein>
<keyword evidence="1" id="KW-0378">Hydrolase</keyword>
<dbReference type="Pfam" id="PF04203">
    <property type="entry name" value="Sortase"/>
    <property type="match status" value="1"/>
</dbReference>
<sequence length="228" mass="22779">MAAAGGRSSARPRRRARTSLGLAAAGLALLCGCASTSPVRAPVGGGPAPAATATTPRPATPATAAPPTATGVTPMARSLPLRLRVPAIGVDTAVIPLGLNSDGTARVPPIAAHAPAGWYDGSPTPGQTGPSVLLGHVTVGSYGDGVFLRLNRMRRGDRVMVARADGTVATFAVDSVRTVPKSRFPTASVYGNVDHPALRLITCGGTRVSGGGGYPDNVIVYASLVAGS</sequence>
<dbReference type="SUPFAM" id="SSF63817">
    <property type="entry name" value="Sortase"/>
    <property type="match status" value="1"/>
</dbReference>
<evidence type="ECO:0000256" key="1">
    <source>
        <dbReference type="ARBA" id="ARBA00022801"/>
    </source>
</evidence>
<feature type="region of interest" description="Disordered" evidence="2">
    <location>
        <begin position="40"/>
        <end position="73"/>
    </location>
</feature>